<name>A0A1I4S2R0_ECTMO</name>
<evidence type="ECO:0000256" key="4">
    <source>
        <dbReference type="ARBA" id="ARBA00023237"/>
    </source>
</evidence>
<keyword evidence="2 6" id="KW-0472">Membrane</keyword>
<dbReference type="Gene3D" id="3.30.160.150">
    <property type="entry name" value="Lipoprotein like domain"/>
    <property type="match status" value="1"/>
</dbReference>
<proteinExistence type="inferred from homology"/>
<evidence type="ECO:0000313" key="7">
    <source>
        <dbReference type="EMBL" id="SFM58574.1"/>
    </source>
</evidence>
<dbReference type="GO" id="GO:0015920">
    <property type="term" value="P:lipopolysaccharide transport"/>
    <property type="evidence" value="ECO:0007669"/>
    <property type="project" value="TreeGrafter"/>
</dbReference>
<dbReference type="InterPro" id="IPR007485">
    <property type="entry name" value="LPS_assembly_LptE"/>
</dbReference>
<evidence type="ECO:0000313" key="8">
    <source>
        <dbReference type="Proteomes" id="UP000199556"/>
    </source>
</evidence>
<organism evidence="7 8">
    <name type="scientific">Ectothiorhodospira mobilis</name>
    <dbReference type="NCBI Taxonomy" id="195064"/>
    <lineage>
        <taxon>Bacteria</taxon>
        <taxon>Pseudomonadati</taxon>
        <taxon>Pseudomonadota</taxon>
        <taxon>Gammaproteobacteria</taxon>
        <taxon>Chromatiales</taxon>
        <taxon>Ectothiorhodospiraceae</taxon>
        <taxon>Ectothiorhodospira</taxon>
    </lineage>
</organism>
<dbReference type="GO" id="GO:0009279">
    <property type="term" value="C:cell outer membrane"/>
    <property type="evidence" value="ECO:0007669"/>
    <property type="project" value="UniProtKB-UniRule"/>
</dbReference>
<keyword evidence="4 6" id="KW-0998">Cell outer membrane</keyword>
<evidence type="ECO:0000256" key="2">
    <source>
        <dbReference type="ARBA" id="ARBA00023136"/>
    </source>
</evidence>
<reference evidence="7 8" key="1">
    <citation type="submission" date="2016-10" db="EMBL/GenBank/DDBJ databases">
        <authorList>
            <person name="de Groot N.N."/>
        </authorList>
    </citation>
    <scope>NUCLEOTIDE SEQUENCE [LARGE SCALE GENOMIC DNA]</scope>
    <source>
        <strain evidence="7 8">DSM 4180</strain>
    </source>
</reference>
<dbReference type="Pfam" id="PF04390">
    <property type="entry name" value="LptE"/>
    <property type="match status" value="1"/>
</dbReference>
<dbReference type="RefSeq" id="WP_090486148.1">
    <property type="nucleotide sequence ID" value="NZ_FOUO01000012.1"/>
</dbReference>
<comment type="function">
    <text evidence="6">Together with LptD, is involved in the assembly of lipopolysaccharide (LPS) at the surface of the outer membrane. Required for the proper assembly of LptD. Binds LPS and may serve as the LPS recognition site at the outer membrane.</text>
</comment>
<dbReference type="PANTHER" id="PTHR38098:SF1">
    <property type="entry name" value="LPS-ASSEMBLY LIPOPROTEIN LPTE"/>
    <property type="match status" value="1"/>
</dbReference>
<dbReference type="EMBL" id="FOUO01000012">
    <property type="protein sequence ID" value="SFM58574.1"/>
    <property type="molecule type" value="Genomic_DNA"/>
</dbReference>
<evidence type="ECO:0000256" key="5">
    <source>
        <dbReference type="ARBA" id="ARBA00023288"/>
    </source>
</evidence>
<keyword evidence="3" id="KW-0564">Palmitate</keyword>
<dbReference type="GO" id="GO:1990351">
    <property type="term" value="C:transporter complex"/>
    <property type="evidence" value="ECO:0007669"/>
    <property type="project" value="TreeGrafter"/>
</dbReference>
<keyword evidence="1" id="KW-0732">Signal</keyword>
<accession>A0A1I4S2R0</accession>
<dbReference type="PANTHER" id="PTHR38098">
    <property type="entry name" value="LPS-ASSEMBLY LIPOPROTEIN LPTE"/>
    <property type="match status" value="1"/>
</dbReference>
<protein>
    <recommendedName>
        <fullName evidence="6">LPS-assembly lipoprotein LptE</fullName>
    </recommendedName>
</protein>
<comment type="similarity">
    <text evidence="6">Belongs to the LptE lipoprotein family.</text>
</comment>
<keyword evidence="5 7" id="KW-0449">Lipoprotein</keyword>
<dbReference type="OrthoDB" id="7349153at2"/>
<comment type="subunit">
    <text evidence="6">Component of the lipopolysaccharide transport and assembly complex. Interacts with LptD.</text>
</comment>
<evidence type="ECO:0000256" key="1">
    <source>
        <dbReference type="ARBA" id="ARBA00022729"/>
    </source>
</evidence>
<dbReference type="HAMAP" id="MF_01186">
    <property type="entry name" value="LPS_assembly_LptE"/>
    <property type="match status" value="1"/>
</dbReference>
<gene>
    <name evidence="6" type="primary">lptE</name>
    <name evidence="7" type="ORF">SAMN05421721_11211</name>
</gene>
<dbReference type="GO" id="GO:0001530">
    <property type="term" value="F:lipopolysaccharide binding"/>
    <property type="evidence" value="ECO:0007669"/>
    <property type="project" value="TreeGrafter"/>
</dbReference>
<dbReference type="AlphaFoldDB" id="A0A1I4S2R0"/>
<sequence length="169" mass="18692">MNRRAAVLAGVLGTWLAALALLPGCGFQLRQSGVLPPAMAHTALTGLDAGDPLHTELRLALEARGAELVPPEEADARLEILERRQGRRALSVGGDGRVSEYEVRLRLVYRVEGEDTEFSIPRQTLELTRDYLFDASGVLGRAEQERVLYDAMRRDAVQLMMIRLQNAAR</sequence>
<keyword evidence="8" id="KW-1185">Reference proteome</keyword>
<evidence type="ECO:0000256" key="6">
    <source>
        <dbReference type="HAMAP-Rule" id="MF_01186"/>
    </source>
</evidence>
<dbReference type="STRING" id="195064.SAMN05421721_11211"/>
<evidence type="ECO:0000256" key="3">
    <source>
        <dbReference type="ARBA" id="ARBA00023139"/>
    </source>
</evidence>
<dbReference type="Proteomes" id="UP000199556">
    <property type="component" value="Unassembled WGS sequence"/>
</dbReference>
<dbReference type="GO" id="GO:0043165">
    <property type="term" value="P:Gram-negative-bacterium-type cell outer membrane assembly"/>
    <property type="evidence" value="ECO:0007669"/>
    <property type="project" value="UniProtKB-UniRule"/>
</dbReference>